<dbReference type="OrthoDB" id="10446801at2759"/>
<feature type="domain" description="Immunoglobulin" evidence="2">
    <location>
        <begin position="7"/>
        <end position="105"/>
    </location>
</feature>
<proteinExistence type="predicted"/>
<sequence length="275" mass="31280">MPCKKTRHALRVKAGDSLILNCTCFNKTNGQWTGPYKTQFSATERFIPYTHGTALNPKLNKSKYMVIGGYDLKKCYLIITNFMSDDDGTYMCRYITSSTIYIDVYTIEATNHELIPATSYDYCWIIMGSLVGVLVIYLVVSHCFCCIKRVTNSSHEILPVVQYDEIGTISDGNHETTSRVSDHADSNNILFRADADSSDESSVIRQSSLTQDNEDYENPYLTINPEDIEFHLYRSIQTNNYQNTTIFHVSTGTETLTNGNAENDNHWLVIYLKET</sequence>
<accession>A0A8B6FVL1</accession>
<feature type="transmembrane region" description="Helical" evidence="1">
    <location>
        <begin position="122"/>
        <end position="140"/>
    </location>
</feature>
<evidence type="ECO:0000313" key="4">
    <source>
        <dbReference type="Proteomes" id="UP000596742"/>
    </source>
</evidence>
<dbReference type="Proteomes" id="UP000596742">
    <property type="component" value="Unassembled WGS sequence"/>
</dbReference>
<dbReference type="AlphaFoldDB" id="A0A8B6FVL1"/>
<keyword evidence="4" id="KW-1185">Reference proteome</keyword>
<comment type="caution">
    <text evidence="3">The sequence shown here is derived from an EMBL/GenBank/DDBJ whole genome shotgun (WGS) entry which is preliminary data.</text>
</comment>
<dbReference type="SUPFAM" id="SSF48726">
    <property type="entry name" value="Immunoglobulin"/>
    <property type="match status" value="1"/>
</dbReference>
<dbReference type="SMART" id="SM00409">
    <property type="entry name" value="IG"/>
    <property type="match status" value="1"/>
</dbReference>
<name>A0A8B6FVL1_MYTGA</name>
<dbReference type="InterPro" id="IPR013783">
    <property type="entry name" value="Ig-like_fold"/>
</dbReference>
<dbReference type="InterPro" id="IPR003599">
    <property type="entry name" value="Ig_sub"/>
</dbReference>
<evidence type="ECO:0000256" key="1">
    <source>
        <dbReference type="SAM" id="Phobius"/>
    </source>
</evidence>
<keyword evidence="1" id="KW-0472">Membrane</keyword>
<gene>
    <name evidence="3" type="ORF">MGAL_10B021472</name>
</gene>
<dbReference type="Gene3D" id="2.60.40.10">
    <property type="entry name" value="Immunoglobulins"/>
    <property type="match status" value="1"/>
</dbReference>
<organism evidence="3 4">
    <name type="scientific">Mytilus galloprovincialis</name>
    <name type="common">Mediterranean mussel</name>
    <dbReference type="NCBI Taxonomy" id="29158"/>
    <lineage>
        <taxon>Eukaryota</taxon>
        <taxon>Metazoa</taxon>
        <taxon>Spiralia</taxon>
        <taxon>Lophotrochozoa</taxon>
        <taxon>Mollusca</taxon>
        <taxon>Bivalvia</taxon>
        <taxon>Autobranchia</taxon>
        <taxon>Pteriomorphia</taxon>
        <taxon>Mytilida</taxon>
        <taxon>Mytiloidea</taxon>
        <taxon>Mytilidae</taxon>
        <taxon>Mytilinae</taxon>
        <taxon>Mytilus</taxon>
    </lineage>
</organism>
<reference evidence="3" key="1">
    <citation type="submission" date="2018-11" db="EMBL/GenBank/DDBJ databases">
        <authorList>
            <person name="Alioto T."/>
            <person name="Alioto T."/>
        </authorList>
    </citation>
    <scope>NUCLEOTIDE SEQUENCE</scope>
</reference>
<evidence type="ECO:0000313" key="3">
    <source>
        <dbReference type="EMBL" id="VDI55357.1"/>
    </source>
</evidence>
<dbReference type="InterPro" id="IPR036179">
    <property type="entry name" value="Ig-like_dom_sf"/>
</dbReference>
<evidence type="ECO:0000259" key="2">
    <source>
        <dbReference type="SMART" id="SM00409"/>
    </source>
</evidence>
<keyword evidence="1" id="KW-1133">Transmembrane helix</keyword>
<dbReference type="EMBL" id="UYJE01007489">
    <property type="protein sequence ID" value="VDI55357.1"/>
    <property type="molecule type" value="Genomic_DNA"/>
</dbReference>
<keyword evidence="1" id="KW-0812">Transmembrane</keyword>
<protein>
    <recommendedName>
        <fullName evidence="2">Immunoglobulin domain-containing protein</fullName>
    </recommendedName>
</protein>